<feature type="compositionally biased region" description="Acidic residues" evidence="1">
    <location>
        <begin position="273"/>
        <end position="286"/>
    </location>
</feature>
<feature type="compositionally biased region" description="Basic and acidic residues" evidence="1">
    <location>
        <begin position="328"/>
        <end position="340"/>
    </location>
</feature>
<feature type="compositionally biased region" description="Basic and acidic residues" evidence="1">
    <location>
        <begin position="366"/>
        <end position="381"/>
    </location>
</feature>
<gene>
    <name evidence="3" type="ORF">CcCBS67573_g06058</name>
</gene>
<dbReference type="AlphaFoldDB" id="A0A507F8G0"/>
<accession>A0A507F8G0</accession>
<feature type="region of interest" description="Disordered" evidence="1">
    <location>
        <begin position="324"/>
        <end position="382"/>
    </location>
</feature>
<protein>
    <recommendedName>
        <fullName evidence="5">SH3 domain-containing protein</fullName>
    </recommendedName>
</protein>
<evidence type="ECO:0008006" key="5">
    <source>
        <dbReference type="Google" id="ProtNLM"/>
    </source>
</evidence>
<feature type="region of interest" description="Disordered" evidence="1">
    <location>
        <begin position="270"/>
        <end position="296"/>
    </location>
</feature>
<organism evidence="3 4">
    <name type="scientific">Chytriomyces confervae</name>
    <dbReference type="NCBI Taxonomy" id="246404"/>
    <lineage>
        <taxon>Eukaryota</taxon>
        <taxon>Fungi</taxon>
        <taxon>Fungi incertae sedis</taxon>
        <taxon>Chytridiomycota</taxon>
        <taxon>Chytridiomycota incertae sedis</taxon>
        <taxon>Chytridiomycetes</taxon>
        <taxon>Chytridiales</taxon>
        <taxon>Chytriomycetaceae</taxon>
        <taxon>Chytriomyces</taxon>
    </lineage>
</organism>
<keyword evidence="2" id="KW-0812">Transmembrane</keyword>
<evidence type="ECO:0000313" key="4">
    <source>
        <dbReference type="Proteomes" id="UP000320333"/>
    </source>
</evidence>
<evidence type="ECO:0000256" key="2">
    <source>
        <dbReference type="SAM" id="Phobius"/>
    </source>
</evidence>
<keyword evidence="4" id="KW-1185">Reference proteome</keyword>
<keyword evidence="2" id="KW-0472">Membrane</keyword>
<dbReference type="OrthoDB" id="2126229at2759"/>
<proteinExistence type="predicted"/>
<comment type="caution">
    <text evidence="3">The sequence shown here is derived from an EMBL/GenBank/DDBJ whole genome shotgun (WGS) entry which is preliminary data.</text>
</comment>
<dbReference type="SUPFAM" id="SSF50044">
    <property type="entry name" value="SH3-domain"/>
    <property type="match status" value="1"/>
</dbReference>
<keyword evidence="2" id="KW-1133">Transmembrane helix</keyword>
<evidence type="ECO:0000313" key="3">
    <source>
        <dbReference type="EMBL" id="TPX71666.1"/>
    </source>
</evidence>
<dbReference type="EMBL" id="QEAP01000241">
    <property type="protein sequence ID" value="TPX71666.1"/>
    <property type="molecule type" value="Genomic_DNA"/>
</dbReference>
<sequence>MAASVHAAPVTTALLEAQAAAVGAGQAGQLIREPIGPEENLSVPAPVEKFDFFTVNPGSQKGSACQGFLGMLTLYQGGQFSIKWAPTYFATGNFSPSSMDLFLSLNTNDTSLDTSPFYLAQNKSIDASTSSINVSLPLNNPTRGSYSLKGFFYDTTSASRVPFHDNTKEFADNLNVVVLPPDAECDLQLPHVTTINVALAAGLGGGISALLIIFIAISAYRSRLLMKRERKGKFWVDGPHSKYLQKENLYDATLNRIRYFAVSRKAAKKATGENDDGEASESEDEQTSTTEGDSYAMDTLSSATNPFITDDEKVSNKLSSTFDSVVPLKDDSSSTEGSKEKIKRKGKQSAVKKSESGLSSRFGFSKRAEKDEESKGSEKSNQHAAFLNSSVVRDPVTGQVRTFVFLDSRGPPIRNSGGSSSWAPPENVLNMRHRVLTAFTPSHPDELTVMRTNLVVVEAVLEDGWAVVYKIDDPNAPKAEAVNRGKKGDSKLVGKMPSVPLMATSPDAVSWGKRVLGFSKDTAGEDLGPLGDAATGSKRGLVPYNILFVWPEPFGSRKPGGGH</sequence>
<dbReference type="Proteomes" id="UP000320333">
    <property type="component" value="Unassembled WGS sequence"/>
</dbReference>
<reference evidence="3 4" key="1">
    <citation type="journal article" date="2019" name="Sci. Rep.">
        <title>Comparative genomics of chytrid fungi reveal insights into the obligate biotrophic and pathogenic lifestyle of Synchytrium endobioticum.</title>
        <authorList>
            <person name="van de Vossenberg B.T.L.H."/>
            <person name="Warris S."/>
            <person name="Nguyen H.D.T."/>
            <person name="van Gent-Pelzer M.P.E."/>
            <person name="Joly D.L."/>
            <person name="van de Geest H.C."/>
            <person name="Bonants P.J.M."/>
            <person name="Smith D.S."/>
            <person name="Levesque C.A."/>
            <person name="van der Lee T.A.J."/>
        </authorList>
    </citation>
    <scope>NUCLEOTIDE SEQUENCE [LARGE SCALE GENOMIC DNA]</scope>
    <source>
        <strain evidence="3 4">CBS 675.73</strain>
    </source>
</reference>
<feature type="transmembrane region" description="Helical" evidence="2">
    <location>
        <begin position="197"/>
        <end position="220"/>
    </location>
</feature>
<name>A0A507F8G0_9FUNG</name>
<dbReference type="InterPro" id="IPR036028">
    <property type="entry name" value="SH3-like_dom_sf"/>
</dbReference>
<evidence type="ECO:0000256" key="1">
    <source>
        <dbReference type="SAM" id="MobiDB-lite"/>
    </source>
</evidence>